<evidence type="ECO:0000256" key="2">
    <source>
        <dbReference type="ARBA" id="ARBA00022989"/>
    </source>
</evidence>
<dbReference type="PANTHER" id="PTHR12483:SF115">
    <property type="entry name" value="COPPER TRANSPORT PROTEIN"/>
    <property type="match status" value="1"/>
</dbReference>
<dbReference type="Proteomes" id="UP001305414">
    <property type="component" value="Unassembled WGS sequence"/>
</dbReference>
<keyword evidence="4" id="KW-0406">Ion transport</keyword>
<keyword evidence="2 4" id="KW-1133">Transmembrane helix</keyword>
<name>A0AAN7UBU1_9PEZI</name>
<organism evidence="5 6">
    <name type="scientific">Xylaria bambusicola</name>
    <dbReference type="NCBI Taxonomy" id="326684"/>
    <lineage>
        <taxon>Eukaryota</taxon>
        <taxon>Fungi</taxon>
        <taxon>Dikarya</taxon>
        <taxon>Ascomycota</taxon>
        <taxon>Pezizomycotina</taxon>
        <taxon>Sordariomycetes</taxon>
        <taxon>Xylariomycetidae</taxon>
        <taxon>Xylariales</taxon>
        <taxon>Xylariaceae</taxon>
        <taxon>Xylaria</taxon>
    </lineage>
</organism>
<proteinExistence type="inferred from homology"/>
<dbReference type="PANTHER" id="PTHR12483">
    <property type="entry name" value="SOLUTE CARRIER FAMILY 31 COPPER TRANSPORTERS"/>
    <property type="match status" value="1"/>
</dbReference>
<dbReference type="Pfam" id="PF04145">
    <property type="entry name" value="Ctr"/>
    <property type="match status" value="1"/>
</dbReference>
<evidence type="ECO:0000313" key="5">
    <source>
        <dbReference type="EMBL" id="KAK5624537.1"/>
    </source>
</evidence>
<evidence type="ECO:0000313" key="6">
    <source>
        <dbReference type="Proteomes" id="UP001305414"/>
    </source>
</evidence>
<sequence length="290" mass="32206">MDHGNMDHTNHGGNGGGMSMPMCSMNVRILPTLPPSTSHLSTNRTMLCTSARTSNTSLDVLRCQGRKCDNDGSYRTVSWSMLAMLFTWDTTNLCIIFRQWHVTGSASLVFSLLAIVAICAGYEALREGTRKYELWLSNKEGKGSRSYKMASSFLGGKKNTDIDALLRSVRDSDAHDELRGERYQDNDPNHEREQVAETTPFLGIERIGAGLSSSESPISQRARILKAILYGVQNFYAFMIMYVSLNLLNSFQLLFMTYNGWVMIAVAVGAGLGYYIFGSNTRATKETACH</sequence>
<keyword evidence="4" id="KW-0186">Copper</keyword>
<evidence type="ECO:0000256" key="4">
    <source>
        <dbReference type="RuleBase" id="RU367022"/>
    </source>
</evidence>
<keyword evidence="4" id="KW-0187">Copper transport</keyword>
<feature type="transmembrane region" description="Helical" evidence="4">
    <location>
        <begin position="106"/>
        <end position="125"/>
    </location>
</feature>
<dbReference type="GO" id="GO:0016020">
    <property type="term" value="C:membrane"/>
    <property type="evidence" value="ECO:0007669"/>
    <property type="project" value="UniProtKB-SubCell"/>
</dbReference>
<keyword evidence="6" id="KW-1185">Reference proteome</keyword>
<comment type="similarity">
    <text evidence="4">Belongs to the copper transporter (Ctr) (TC 1.A.56) family. SLC31A subfamily.</text>
</comment>
<keyword evidence="4" id="KW-0813">Transport</keyword>
<keyword evidence="3 4" id="KW-0472">Membrane</keyword>
<feature type="transmembrane region" description="Helical" evidence="4">
    <location>
        <begin position="260"/>
        <end position="277"/>
    </location>
</feature>
<comment type="caution">
    <text evidence="5">The sequence shown here is derived from an EMBL/GenBank/DDBJ whole genome shotgun (WGS) entry which is preliminary data.</text>
</comment>
<feature type="transmembrane region" description="Helical" evidence="4">
    <location>
        <begin position="227"/>
        <end position="248"/>
    </location>
</feature>
<dbReference type="InterPro" id="IPR007274">
    <property type="entry name" value="Cop_transporter"/>
</dbReference>
<dbReference type="GO" id="GO:0005375">
    <property type="term" value="F:copper ion transmembrane transporter activity"/>
    <property type="evidence" value="ECO:0007669"/>
    <property type="project" value="UniProtKB-UniRule"/>
</dbReference>
<dbReference type="EMBL" id="JAWHQM010000001">
    <property type="protein sequence ID" value="KAK5624537.1"/>
    <property type="molecule type" value="Genomic_DNA"/>
</dbReference>
<dbReference type="AlphaFoldDB" id="A0AAN7UBU1"/>
<evidence type="ECO:0000256" key="1">
    <source>
        <dbReference type="ARBA" id="ARBA00022692"/>
    </source>
</evidence>
<keyword evidence="1 4" id="KW-0812">Transmembrane</keyword>
<evidence type="ECO:0000256" key="3">
    <source>
        <dbReference type="ARBA" id="ARBA00023136"/>
    </source>
</evidence>
<protein>
    <recommendedName>
        <fullName evidence="4">Copper transport protein</fullName>
    </recommendedName>
</protein>
<accession>A0AAN7UBU1</accession>
<reference evidence="5 6" key="1">
    <citation type="submission" date="2023-10" db="EMBL/GenBank/DDBJ databases">
        <title>Draft genome sequence of Xylaria bambusicola isolate GMP-LS, the root and basal stem rot pathogen of sugarcane in Indonesia.</title>
        <authorList>
            <person name="Selvaraj P."/>
            <person name="Muralishankar V."/>
            <person name="Muruganantham S."/>
            <person name="Sp S."/>
            <person name="Haryani S."/>
            <person name="Lau K.J.X."/>
            <person name="Naqvi N.I."/>
        </authorList>
    </citation>
    <scope>NUCLEOTIDE SEQUENCE [LARGE SCALE GENOMIC DNA]</scope>
    <source>
        <strain evidence="5">GMP-LS</strain>
    </source>
</reference>
<gene>
    <name evidence="5" type="ORF">RRF57_000253</name>
</gene>
<comment type="subcellular location">
    <subcellularLocation>
        <location evidence="4">Membrane</location>
        <topology evidence="4">Multi-pass membrane protein</topology>
    </subcellularLocation>
</comment>